<sequence>MDIVAYLKMLDNYHESPAMYRVLNLPVFGFSYQELVNFNYVARKKAWSLYTVLKNANGKFGPELQEKIDRLLGLMGKHTALVREKSTSEIVITFLNESGYLKYLTSGDERTSRETAGYLNQFMKRIQAFEAGSDDKSVKMFLEELNMETDAGEQGTLAPDLESGPDAIRVMTVHAAKGLEFKYVFIINLVDKRFPTVARKEPILIPDALIKEILPEGDIHLEEERRLFYV</sequence>
<reference evidence="6" key="1">
    <citation type="journal article" date="2014" name="Front. Microbiol.">
        <title>High frequency of phylogenetically diverse reductive dehalogenase-homologous genes in deep subseafloor sedimentary metagenomes.</title>
        <authorList>
            <person name="Kawai M."/>
            <person name="Futagami T."/>
            <person name="Toyoda A."/>
            <person name="Takaki Y."/>
            <person name="Nishi S."/>
            <person name="Hori S."/>
            <person name="Arai W."/>
            <person name="Tsubouchi T."/>
            <person name="Morono Y."/>
            <person name="Uchiyama I."/>
            <person name="Ito T."/>
            <person name="Fujiyama A."/>
            <person name="Inagaki F."/>
            <person name="Takami H."/>
        </authorList>
    </citation>
    <scope>NUCLEOTIDE SEQUENCE</scope>
    <source>
        <strain evidence="6">Expedition CK06-06</strain>
    </source>
</reference>
<evidence type="ECO:0000256" key="2">
    <source>
        <dbReference type="ARBA" id="ARBA00022801"/>
    </source>
</evidence>
<evidence type="ECO:0000256" key="3">
    <source>
        <dbReference type="ARBA" id="ARBA00022806"/>
    </source>
</evidence>
<keyword evidence="2" id="KW-0378">Hydrolase</keyword>
<evidence type="ECO:0000256" key="4">
    <source>
        <dbReference type="ARBA" id="ARBA00022840"/>
    </source>
</evidence>
<dbReference type="Gene3D" id="1.10.486.10">
    <property type="entry name" value="PCRA, domain 4"/>
    <property type="match status" value="1"/>
</dbReference>
<dbReference type="InterPro" id="IPR000212">
    <property type="entry name" value="DNA_helicase_UvrD/REP"/>
</dbReference>
<dbReference type="GO" id="GO:0005524">
    <property type="term" value="F:ATP binding"/>
    <property type="evidence" value="ECO:0007669"/>
    <property type="project" value="UniProtKB-KW"/>
</dbReference>
<dbReference type="GO" id="GO:0043138">
    <property type="term" value="F:3'-5' DNA helicase activity"/>
    <property type="evidence" value="ECO:0007669"/>
    <property type="project" value="TreeGrafter"/>
</dbReference>
<dbReference type="EMBL" id="BARS01047087">
    <property type="protein sequence ID" value="GAG36206.1"/>
    <property type="molecule type" value="Genomic_DNA"/>
</dbReference>
<evidence type="ECO:0000256" key="1">
    <source>
        <dbReference type="ARBA" id="ARBA00022741"/>
    </source>
</evidence>
<dbReference type="InterPro" id="IPR014017">
    <property type="entry name" value="DNA_helicase_UvrD-like_C"/>
</dbReference>
<dbReference type="PROSITE" id="PS51217">
    <property type="entry name" value="UVRD_HELICASE_CTER"/>
    <property type="match status" value="1"/>
</dbReference>
<keyword evidence="1" id="KW-0547">Nucleotide-binding</keyword>
<accession>X0YH97</accession>
<proteinExistence type="predicted"/>
<dbReference type="Gene3D" id="3.40.50.300">
    <property type="entry name" value="P-loop containing nucleotide triphosphate hydrolases"/>
    <property type="match status" value="1"/>
</dbReference>
<dbReference type="GO" id="GO:0003677">
    <property type="term" value="F:DNA binding"/>
    <property type="evidence" value="ECO:0007669"/>
    <property type="project" value="InterPro"/>
</dbReference>
<dbReference type="AlphaFoldDB" id="X0YH97"/>
<keyword evidence="3" id="KW-0347">Helicase</keyword>
<evidence type="ECO:0000313" key="6">
    <source>
        <dbReference type="EMBL" id="GAG36206.1"/>
    </source>
</evidence>
<dbReference type="InterPro" id="IPR027417">
    <property type="entry name" value="P-loop_NTPase"/>
</dbReference>
<gene>
    <name evidence="6" type="ORF">S01H1_70777</name>
</gene>
<dbReference type="GO" id="GO:0016787">
    <property type="term" value="F:hydrolase activity"/>
    <property type="evidence" value="ECO:0007669"/>
    <property type="project" value="UniProtKB-KW"/>
</dbReference>
<comment type="caution">
    <text evidence="6">The sequence shown here is derived from an EMBL/GenBank/DDBJ whole genome shotgun (WGS) entry which is preliminary data.</text>
</comment>
<dbReference type="PANTHER" id="PTHR11070:SF2">
    <property type="entry name" value="ATP-DEPENDENT DNA HELICASE SRS2"/>
    <property type="match status" value="1"/>
</dbReference>
<dbReference type="GO" id="GO:0000725">
    <property type="term" value="P:recombinational repair"/>
    <property type="evidence" value="ECO:0007669"/>
    <property type="project" value="TreeGrafter"/>
</dbReference>
<dbReference type="PANTHER" id="PTHR11070">
    <property type="entry name" value="UVRD / RECB / PCRA DNA HELICASE FAMILY MEMBER"/>
    <property type="match status" value="1"/>
</dbReference>
<feature type="non-terminal residue" evidence="6">
    <location>
        <position position="230"/>
    </location>
</feature>
<name>X0YH97_9ZZZZ</name>
<dbReference type="Pfam" id="PF13361">
    <property type="entry name" value="UvrD_C"/>
    <property type="match status" value="1"/>
</dbReference>
<keyword evidence="4" id="KW-0067">ATP-binding</keyword>
<protein>
    <recommendedName>
        <fullName evidence="5">UvrD-like helicase C-terminal domain-containing protein</fullName>
    </recommendedName>
</protein>
<feature type="domain" description="UvrD-like helicase C-terminal" evidence="5">
    <location>
        <begin position="1"/>
        <end position="178"/>
    </location>
</feature>
<dbReference type="SUPFAM" id="SSF52540">
    <property type="entry name" value="P-loop containing nucleoside triphosphate hydrolases"/>
    <property type="match status" value="1"/>
</dbReference>
<organism evidence="6">
    <name type="scientific">marine sediment metagenome</name>
    <dbReference type="NCBI Taxonomy" id="412755"/>
    <lineage>
        <taxon>unclassified sequences</taxon>
        <taxon>metagenomes</taxon>
        <taxon>ecological metagenomes</taxon>
    </lineage>
</organism>
<evidence type="ECO:0000259" key="5">
    <source>
        <dbReference type="PROSITE" id="PS51217"/>
    </source>
</evidence>